<dbReference type="EMBL" id="CAIT01000006">
    <property type="protein sequence ID" value="CCH54238.1"/>
    <property type="molecule type" value="Genomic_DNA"/>
</dbReference>
<dbReference type="AlphaFoldDB" id="I2GK13"/>
<evidence type="ECO:0000313" key="2">
    <source>
        <dbReference type="Proteomes" id="UP000009309"/>
    </source>
</evidence>
<reference evidence="1 2" key="1">
    <citation type="journal article" date="2012" name="J. Bacteriol.">
        <title>Genome Sequence of the Filamentous Bacterium Fibrisoma limi BUZ 3T.</title>
        <authorList>
            <person name="Filippini M."/>
            <person name="Qi W."/>
            <person name="Jaenicke S."/>
            <person name="Goesmann A."/>
            <person name="Smits T.H."/>
            <person name="Bagheri H.C."/>
        </authorList>
    </citation>
    <scope>NUCLEOTIDE SEQUENCE [LARGE SCALE GENOMIC DNA]</scope>
    <source>
        <strain evidence="2">BUZ 3T</strain>
    </source>
</reference>
<dbReference type="STRING" id="1185876.BN8_03386"/>
<sequence length="45" mass="5514">MTQKIFIQPVTRVRHLIEDRTYAENTARDYLNRLVEHLRALNCEW</sequence>
<dbReference type="Proteomes" id="UP000009309">
    <property type="component" value="Unassembled WGS sequence"/>
</dbReference>
<proteinExistence type="predicted"/>
<gene>
    <name evidence="1" type="ORF">BN8_03386</name>
</gene>
<dbReference type="eggNOG" id="COG3177">
    <property type="taxonomic scope" value="Bacteria"/>
</dbReference>
<organism evidence="1 2">
    <name type="scientific">Fibrisoma limi BUZ 3</name>
    <dbReference type="NCBI Taxonomy" id="1185876"/>
    <lineage>
        <taxon>Bacteria</taxon>
        <taxon>Pseudomonadati</taxon>
        <taxon>Bacteroidota</taxon>
        <taxon>Cytophagia</taxon>
        <taxon>Cytophagales</taxon>
        <taxon>Spirosomataceae</taxon>
        <taxon>Fibrisoma</taxon>
    </lineage>
</organism>
<keyword evidence="2" id="KW-1185">Reference proteome</keyword>
<evidence type="ECO:0000313" key="1">
    <source>
        <dbReference type="EMBL" id="CCH54238.1"/>
    </source>
</evidence>
<protein>
    <submittedName>
        <fullName evidence="1">Uncharacterized protein</fullName>
    </submittedName>
</protein>
<name>I2GK13_9BACT</name>
<comment type="caution">
    <text evidence="1">The sequence shown here is derived from an EMBL/GenBank/DDBJ whole genome shotgun (WGS) entry which is preliminary data.</text>
</comment>
<accession>I2GK13</accession>